<name>A0ABW3RKD4_9SPHI</name>
<dbReference type="SFLD" id="SFLDG01138">
    <property type="entry name" value="C1.6.2:_Deoxy-d-mannose-octulo"/>
    <property type="match status" value="1"/>
</dbReference>
<dbReference type="InterPro" id="IPR010023">
    <property type="entry name" value="KdsC_fam"/>
</dbReference>
<evidence type="ECO:0000313" key="7">
    <source>
        <dbReference type="EMBL" id="MFD1165464.1"/>
    </source>
</evidence>
<dbReference type="PIRSF" id="PIRSF006118">
    <property type="entry name" value="KDO8-P_Ptase"/>
    <property type="match status" value="1"/>
</dbReference>
<keyword evidence="5" id="KW-0378">Hydrolase</keyword>
<evidence type="ECO:0000256" key="1">
    <source>
        <dbReference type="ARBA" id="ARBA00001946"/>
    </source>
</evidence>
<reference evidence="8" key="1">
    <citation type="journal article" date="2019" name="Int. J. Syst. Evol. Microbiol.">
        <title>The Global Catalogue of Microorganisms (GCM) 10K type strain sequencing project: providing services to taxonomists for standard genome sequencing and annotation.</title>
        <authorList>
            <consortium name="The Broad Institute Genomics Platform"/>
            <consortium name="The Broad Institute Genome Sequencing Center for Infectious Disease"/>
            <person name="Wu L."/>
            <person name="Ma J."/>
        </authorList>
    </citation>
    <scope>NUCLEOTIDE SEQUENCE [LARGE SCALE GENOMIC DNA]</scope>
    <source>
        <strain evidence="8">CCUG 52468</strain>
    </source>
</reference>
<keyword evidence="8" id="KW-1185">Reference proteome</keyword>
<dbReference type="SUPFAM" id="SSF56784">
    <property type="entry name" value="HAD-like"/>
    <property type="match status" value="1"/>
</dbReference>
<comment type="similarity">
    <text evidence="2">Belongs to the KdsC family.</text>
</comment>
<dbReference type="InterPro" id="IPR050793">
    <property type="entry name" value="CMP-NeuNAc_synthase"/>
</dbReference>
<dbReference type="PANTHER" id="PTHR21485:SF3">
    <property type="entry name" value="N-ACYLNEURAMINATE CYTIDYLYLTRANSFERASE"/>
    <property type="match status" value="1"/>
</dbReference>
<accession>A0ABW3RKD4</accession>
<protein>
    <submittedName>
        <fullName evidence="7">KdsC family phosphatase</fullName>
    </submittedName>
</protein>
<proteinExistence type="inferred from homology"/>
<comment type="caution">
    <text evidence="7">The sequence shown here is derived from an EMBL/GenBank/DDBJ whole genome shotgun (WGS) entry which is preliminary data.</text>
</comment>
<dbReference type="SFLD" id="SFLDS00003">
    <property type="entry name" value="Haloacid_Dehalogenase"/>
    <property type="match status" value="1"/>
</dbReference>
<dbReference type="InterPro" id="IPR023214">
    <property type="entry name" value="HAD_sf"/>
</dbReference>
<dbReference type="InterPro" id="IPR036412">
    <property type="entry name" value="HAD-like_sf"/>
</dbReference>
<keyword evidence="4" id="KW-0479">Metal-binding</keyword>
<dbReference type="Pfam" id="PF08282">
    <property type="entry name" value="Hydrolase_3"/>
    <property type="match status" value="1"/>
</dbReference>
<sequence>MVLKKFAGIKAVVLDVDGVLTDGKLLVTENGEQLRSFFVKDGYAMQLAVKMGLHIWVISGGKSEGVRKRLEGLGITEIHLGVKNKMEILKQLQAKYELNHFDLMYVGDDMPDYEVMQAVGLAVCPNDAVEDIKTISHYMSPKNGGEGVVRDVLEKILKLKGKWGVQTEIKSV</sequence>
<keyword evidence="6" id="KW-0460">Magnesium</keyword>
<dbReference type="CDD" id="cd01630">
    <property type="entry name" value="HAD_KDO-like"/>
    <property type="match status" value="1"/>
</dbReference>
<dbReference type="RefSeq" id="WP_099371963.1">
    <property type="nucleotide sequence ID" value="NZ_JALXMZ010000001.1"/>
</dbReference>
<dbReference type="NCBIfam" id="TIGR01670">
    <property type="entry name" value="KdsC-phosphatas"/>
    <property type="match status" value="1"/>
</dbReference>
<evidence type="ECO:0000256" key="6">
    <source>
        <dbReference type="ARBA" id="ARBA00022842"/>
    </source>
</evidence>
<evidence type="ECO:0000256" key="3">
    <source>
        <dbReference type="ARBA" id="ARBA00011881"/>
    </source>
</evidence>
<gene>
    <name evidence="7" type="ORF">ACFQ2C_07595</name>
</gene>
<evidence type="ECO:0000256" key="5">
    <source>
        <dbReference type="ARBA" id="ARBA00022801"/>
    </source>
</evidence>
<comment type="cofactor">
    <cofactor evidence="1">
        <name>Mg(2+)</name>
        <dbReference type="ChEBI" id="CHEBI:18420"/>
    </cofactor>
</comment>
<comment type="subunit">
    <text evidence="3">Homotetramer.</text>
</comment>
<evidence type="ECO:0000256" key="2">
    <source>
        <dbReference type="ARBA" id="ARBA00005893"/>
    </source>
</evidence>
<dbReference type="EMBL" id="JBHTKY010000008">
    <property type="protein sequence ID" value="MFD1165464.1"/>
    <property type="molecule type" value="Genomic_DNA"/>
</dbReference>
<organism evidence="7 8">
    <name type="scientific">Sphingobacterium daejeonense</name>
    <dbReference type="NCBI Taxonomy" id="371142"/>
    <lineage>
        <taxon>Bacteria</taxon>
        <taxon>Pseudomonadati</taxon>
        <taxon>Bacteroidota</taxon>
        <taxon>Sphingobacteriia</taxon>
        <taxon>Sphingobacteriales</taxon>
        <taxon>Sphingobacteriaceae</taxon>
        <taxon>Sphingobacterium</taxon>
    </lineage>
</organism>
<evidence type="ECO:0000256" key="4">
    <source>
        <dbReference type="ARBA" id="ARBA00022723"/>
    </source>
</evidence>
<dbReference type="Gene3D" id="3.40.50.1000">
    <property type="entry name" value="HAD superfamily/HAD-like"/>
    <property type="match status" value="1"/>
</dbReference>
<dbReference type="PANTHER" id="PTHR21485">
    <property type="entry name" value="HAD SUPERFAMILY MEMBERS CMAS AND KDSC"/>
    <property type="match status" value="1"/>
</dbReference>
<dbReference type="SFLD" id="SFLDG01136">
    <property type="entry name" value="C1.6:_Phosphoserine_Phosphatas"/>
    <property type="match status" value="1"/>
</dbReference>
<evidence type="ECO:0000313" key="8">
    <source>
        <dbReference type="Proteomes" id="UP001597205"/>
    </source>
</evidence>
<dbReference type="Proteomes" id="UP001597205">
    <property type="component" value="Unassembled WGS sequence"/>
</dbReference>